<dbReference type="RefSeq" id="WP_172236346.1">
    <property type="nucleotide sequence ID" value="NZ_JABFDP010000008.1"/>
</dbReference>
<feature type="region of interest" description="Disordered" evidence="1">
    <location>
        <begin position="85"/>
        <end position="107"/>
    </location>
</feature>
<reference evidence="4" key="1">
    <citation type="journal article" date="2021" name="ISME J.">
        <title>Evolutionary origin and ecological implication of a unique nif island in free-living Bradyrhizobium lineages.</title>
        <authorList>
            <person name="Tao J."/>
        </authorList>
    </citation>
    <scope>NUCLEOTIDE SEQUENCE [LARGE SCALE GENOMIC DNA]</scope>
    <source>
        <strain evidence="4">SZCCT0094</strain>
    </source>
</reference>
<evidence type="ECO:0000313" key="3">
    <source>
        <dbReference type="EMBL" id="MBR1135865.1"/>
    </source>
</evidence>
<sequence>MVGVFTGPAIAWVTLFGVLMLIVLSAGVYWLFNKQVRLREIAILREKLSRLTTMDPEYGAVRALYTSMVIDAQRWHFFHSDAASADHGGGHHAGGNDAGAVGGADHG</sequence>
<protein>
    <submittedName>
        <fullName evidence="3">Uncharacterized protein</fullName>
    </submittedName>
</protein>
<evidence type="ECO:0000256" key="1">
    <source>
        <dbReference type="SAM" id="MobiDB-lite"/>
    </source>
</evidence>
<name>A0ABS5G3T8_9BRAD</name>
<evidence type="ECO:0000313" key="4">
    <source>
        <dbReference type="Proteomes" id="UP001314635"/>
    </source>
</evidence>
<dbReference type="Proteomes" id="UP001314635">
    <property type="component" value="Unassembled WGS sequence"/>
</dbReference>
<gene>
    <name evidence="3" type="ORF">JQ619_08805</name>
</gene>
<keyword evidence="2" id="KW-0812">Transmembrane</keyword>
<comment type="caution">
    <text evidence="3">The sequence shown here is derived from an EMBL/GenBank/DDBJ whole genome shotgun (WGS) entry which is preliminary data.</text>
</comment>
<evidence type="ECO:0000256" key="2">
    <source>
        <dbReference type="SAM" id="Phobius"/>
    </source>
</evidence>
<feature type="compositionally biased region" description="Gly residues" evidence="1">
    <location>
        <begin position="91"/>
        <end position="107"/>
    </location>
</feature>
<proteinExistence type="predicted"/>
<feature type="transmembrane region" description="Helical" evidence="2">
    <location>
        <begin position="12"/>
        <end position="32"/>
    </location>
</feature>
<keyword evidence="4" id="KW-1185">Reference proteome</keyword>
<keyword evidence="2" id="KW-0472">Membrane</keyword>
<organism evidence="3 4">
    <name type="scientific">Bradyrhizobium denitrificans</name>
    <dbReference type="NCBI Taxonomy" id="2734912"/>
    <lineage>
        <taxon>Bacteria</taxon>
        <taxon>Pseudomonadati</taxon>
        <taxon>Pseudomonadota</taxon>
        <taxon>Alphaproteobacteria</taxon>
        <taxon>Hyphomicrobiales</taxon>
        <taxon>Nitrobacteraceae</taxon>
        <taxon>Bradyrhizobium</taxon>
    </lineage>
</organism>
<accession>A0ABS5G3T8</accession>
<keyword evidence="2" id="KW-1133">Transmembrane helix</keyword>
<dbReference type="EMBL" id="JAFCLK010000007">
    <property type="protein sequence ID" value="MBR1135865.1"/>
    <property type="molecule type" value="Genomic_DNA"/>
</dbReference>